<reference evidence="1 2" key="1">
    <citation type="submission" date="2014-02" db="EMBL/GenBank/DDBJ databases">
        <title>The small core and large imbalanced accessory genome model reveals a collaborative survival strategy of Sorangium cellulosum strains in nature.</title>
        <authorList>
            <person name="Han K."/>
            <person name="Peng R."/>
            <person name="Blom J."/>
            <person name="Li Y.-Z."/>
        </authorList>
    </citation>
    <scope>NUCLEOTIDE SEQUENCE [LARGE SCALE GENOMIC DNA]</scope>
    <source>
        <strain evidence="1 2">So0157-25</strain>
    </source>
</reference>
<dbReference type="Proteomes" id="UP000075420">
    <property type="component" value="Unassembled WGS sequence"/>
</dbReference>
<organism evidence="1 2">
    <name type="scientific">Sorangium cellulosum</name>
    <name type="common">Polyangium cellulosum</name>
    <dbReference type="NCBI Taxonomy" id="56"/>
    <lineage>
        <taxon>Bacteria</taxon>
        <taxon>Pseudomonadati</taxon>
        <taxon>Myxococcota</taxon>
        <taxon>Polyangia</taxon>
        <taxon>Polyangiales</taxon>
        <taxon>Polyangiaceae</taxon>
        <taxon>Sorangium</taxon>
    </lineage>
</organism>
<name>A0A150PQQ2_SORCE</name>
<evidence type="ECO:0000313" key="1">
    <source>
        <dbReference type="EMBL" id="KYF57992.1"/>
    </source>
</evidence>
<dbReference type="AlphaFoldDB" id="A0A150PQQ2"/>
<accession>A0A150PQQ2</accession>
<protein>
    <recommendedName>
        <fullName evidence="3">MlpA protein</fullName>
    </recommendedName>
</protein>
<evidence type="ECO:0000313" key="2">
    <source>
        <dbReference type="Proteomes" id="UP000075420"/>
    </source>
</evidence>
<comment type="caution">
    <text evidence="1">The sequence shown here is derived from an EMBL/GenBank/DDBJ whole genome shotgun (WGS) entry which is preliminary data.</text>
</comment>
<evidence type="ECO:0008006" key="3">
    <source>
        <dbReference type="Google" id="ProtNLM"/>
    </source>
</evidence>
<proteinExistence type="predicted"/>
<sequence length="246" mass="25579">MVVLAALVASCEQPRMNCTAGHGGFAATYTLKPGSKQGEGDCDTLRGEIIGLEKYNPSRPDDRTEQDLSRALLAIRATELGALAGEAEAAGVPVDAAAVVSMGEFASVEPDEGNVCTVASLSAAELDLPASGDRPATRLRYEWSNVRVLVTPSFPGTLMAADLTYTKDGCTASYSVVGLWPAVSCAAQAMEGAEEIATDSSLCDPQADIAAGRLIGSGINPDLEERVTCDPETALCVLRDLPEALQ</sequence>
<gene>
    <name evidence="1" type="ORF">BE08_43050</name>
</gene>
<dbReference type="EMBL" id="JELY01000821">
    <property type="protein sequence ID" value="KYF57992.1"/>
    <property type="molecule type" value="Genomic_DNA"/>
</dbReference>